<comment type="caution">
    <text evidence="1">The sequence shown here is derived from an EMBL/GenBank/DDBJ whole genome shotgun (WGS) entry which is preliminary data.</text>
</comment>
<dbReference type="RefSeq" id="WP_077848798.1">
    <property type="nucleotide sequence ID" value="NZ_LZZM01000197.1"/>
</dbReference>
<keyword evidence="2" id="KW-1185">Reference proteome</keyword>
<dbReference type="OrthoDB" id="2656750at2"/>
<accession>A0A1S8TA56</accession>
<organism evidence="1 2">
    <name type="scientific">Clostridium puniceum</name>
    <dbReference type="NCBI Taxonomy" id="29367"/>
    <lineage>
        <taxon>Bacteria</taxon>
        <taxon>Bacillati</taxon>
        <taxon>Bacillota</taxon>
        <taxon>Clostridia</taxon>
        <taxon>Eubacteriales</taxon>
        <taxon>Clostridiaceae</taxon>
        <taxon>Clostridium</taxon>
    </lineage>
</organism>
<proteinExistence type="predicted"/>
<dbReference type="EMBL" id="LZZM01000197">
    <property type="protein sequence ID" value="OOM74562.1"/>
    <property type="molecule type" value="Genomic_DNA"/>
</dbReference>
<evidence type="ECO:0000313" key="1">
    <source>
        <dbReference type="EMBL" id="OOM74562.1"/>
    </source>
</evidence>
<reference evidence="1 2" key="1">
    <citation type="submission" date="2016-05" db="EMBL/GenBank/DDBJ databases">
        <title>Microbial solvent formation.</title>
        <authorList>
            <person name="Poehlein A."/>
            <person name="Montoya Solano J.D."/>
            <person name="Flitsch S."/>
            <person name="Krabben P."/>
            <person name="Duerre P."/>
            <person name="Daniel R."/>
        </authorList>
    </citation>
    <scope>NUCLEOTIDE SEQUENCE [LARGE SCALE GENOMIC DNA]</scope>
    <source>
        <strain evidence="1 2">DSM 2619</strain>
    </source>
</reference>
<dbReference type="Proteomes" id="UP000190890">
    <property type="component" value="Unassembled WGS sequence"/>
</dbReference>
<dbReference type="AlphaFoldDB" id="A0A1S8TA56"/>
<sequence>MVYNISYDLHAPKQKYDQLPELILKISNGKWSHILDSTYIIQSFSSAEQIYNSLLPALDHDDKIFISEITQSYYGQLKTEQWRYIENLF</sequence>
<dbReference type="STRING" id="29367.CLPUN_38030"/>
<protein>
    <submittedName>
        <fullName evidence="1">Uncharacterized protein</fullName>
    </submittedName>
</protein>
<evidence type="ECO:0000313" key="2">
    <source>
        <dbReference type="Proteomes" id="UP000190890"/>
    </source>
</evidence>
<gene>
    <name evidence="1" type="ORF">CLPUN_38030</name>
</gene>
<name>A0A1S8TA56_9CLOT</name>